<dbReference type="EMBL" id="JAVDRF010000001">
    <property type="protein sequence ID" value="MDR6534730.1"/>
    <property type="molecule type" value="Genomic_DNA"/>
</dbReference>
<evidence type="ECO:0000313" key="1">
    <source>
        <dbReference type="EMBL" id="MDR6534730.1"/>
    </source>
</evidence>
<dbReference type="Proteomes" id="UP001184230">
    <property type="component" value="Unassembled WGS sequence"/>
</dbReference>
<proteinExistence type="predicted"/>
<name>A0ABU1N8G1_9BURK</name>
<sequence>MGSPEVTQLRIGFATIYSWRPHVEHAYFLARLAEKAGNETFFLTCDSDLPTCYTREMRDRPAWQECLQCRAGGIRSYTRTNITSIGESASRDAAVAQAEWAHSSASTLGRFESNADYAGPEFKAIAARLHPAVELSYQAARAWIRDQRLDAVCVFNGRMDATRAIYEAAKSLGVHVISVERTWFGDGLQLYPEETCLGLGSVHRLIGRWRDLPLTGQQAAQAASYVARRFLRQNVKEWRAYNTDAKLADWPVQGGRRRILLIPSSRNEVWGHPDWESGWSDPLAAYDALIDHLRLEPRDLLLRCHPNWGEKIGRQGGEYAERHYADWAARRGIHVISSIDSMSTLGLIEQCDAIVVANGSAALEAGALGKQVIGIAPSIYQEAGFRDSIPSPQQLTSLRLHADLEAAEQARRCESIPRLTLRFAYAMVHRVPQYTRFVRADTTTRFKYDMSADPHRFLDLLRGGELRADDEECADDTRAEEEVLERIKRHDWQGLLDALEPDSGAYEPVRRRLLFRPIDHIRQRMSVGDR</sequence>
<reference evidence="1 2" key="1">
    <citation type="submission" date="2023-07" db="EMBL/GenBank/DDBJ databases">
        <title>Sorghum-associated microbial communities from plants grown in Nebraska, USA.</title>
        <authorList>
            <person name="Schachtman D."/>
        </authorList>
    </citation>
    <scope>NUCLEOTIDE SEQUENCE [LARGE SCALE GENOMIC DNA]</scope>
    <source>
        <strain evidence="1 2">DS1781</strain>
    </source>
</reference>
<protein>
    <recommendedName>
        <fullName evidence="3">Capsule polysaccharide biosynthesis protein</fullName>
    </recommendedName>
</protein>
<evidence type="ECO:0008006" key="3">
    <source>
        <dbReference type="Google" id="ProtNLM"/>
    </source>
</evidence>
<organism evidence="1 2">
    <name type="scientific">Variovorax soli</name>
    <dbReference type="NCBI Taxonomy" id="376815"/>
    <lineage>
        <taxon>Bacteria</taxon>
        <taxon>Pseudomonadati</taxon>
        <taxon>Pseudomonadota</taxon>
        <taxon>Betaproteobacteria</taxon>
        <taxon>Burkholderiales</taxon>
        <taxon>Comamonadaceae</taxon>
        <taxon>Variovorax</taxon>
    </lineage>
</organism>
<accession>A0ABU1N8G1</accession>
<comment type="caution">
    <text evidence="1">The sequence shown here is derived from an EMBL/GenBank/DDBJ whole genome shotgun (WGS) entry which is preliminary data.</text>
</comment>
<dbReference type="SUPFAM" id="SSF53756">
    <property type="entry name" value="UDP-Glycosyltransferase/glycogen phosphorylase"/>
    <property type="match status" value="1"/>
</dbReference>
<keyword evidence="2" id="KW-1185">Reference proteome</keyword>
<evidence type="ECO:0000313" key="2">
    <source>
        <dbReference type="Proteomes" id="UP001184230"/>
    </source>
</evidence>
<gene>
    <name evidence="1" type="ORF">J2739_000490</name>
</gene>